<reference evidence="2" key="1">
    <citation type="journal article" date="2015" name="Nature">
        <title>Complex archaea that bridge the gap between prokaryotes and eukaryotes.</title>
        <authorList>
            <person name="Spang A."/>
            <person name="Saw J.H."/>
            <person name="Jorgensen S.L."/>
            <person name="Zaremba-Niedzwiedzka K."/>
            <person name="Martijn J."/>
            <person name="Lind A.E."/>
            <person name="van Eijk R."/>
            <person name="Schleper C."/>
            <person name="Guy L."/>
            <person name="Ettema T.J."/>
        </authorList>
    </citation>
    <scope>NUCLEOTIDE SEQUENCE</scope>
</reference>
<dbReference type="EMBL" id="LAZR01003959">
    <property type="protein sequence ID" value="KKN13096.1"/>
    <property type="molecule type" value="Genomic_DNA"/>
</dbReference>
<comment type="caution">
    <text evidence="2">The sequence shown here is derived from an EMBL/GenBank/DDBJ whole genome shotgun (WGS) entry which is preliminary data.</text>
</comment>
<organism evidence="2">
    <name type="scientific">marine sediment metagenome</name>
    <dbReference type="NCBI Taxonomy" id="412755"/>
    <lineage>
        <taxon>unclassified sequences</taxon>
        <taxon>metagenomes</taxon>
        <taxon>ecological metagenomes</taxon>
    </lineage>
</organism>
<protein>
    <submittedName>
        <fullName evidence="2">Uncharacterized protein</fullName>
    </submittedName>
</protein>
<name>A0A0F9QIV1_9ZZZZ</name>
<evidence type="ECO:0000256" key="1">
    <source>
        <dbReference type="SAM" id="MobiDB-lite"/>
    </source>
</evidence>
<feature type="region of interest" description="Disordered" evidence="1">
    <location>
        <begin position="254"/>
        <end position="306"/>
    </location>
</feature>
<sequence>MTTDSKALAKRETTILIKDTPGAQKALVSRFGDKEFSTALTVSHFIAVCNTYGLNPWMGQITPFHGRPYIQHDGWMSLINREAPGQLVGIDARPATDAEYKQFRVAESAYFAIATATRRYPGGNSVSLTRRALVQTKEVEGGQGYKPIEIEPWEMAEKRARVRVLRSLFNDCMAKVGVPTPSVDTQTGEVLEGEVVQANGTDWSRLWVTASERGMEKADVHEHFGVPADDGALKDYAQARVKQTGKPLQQVVQDMADEVGGLGQDEPAPPDDGQQPEPEAVGERFDREQAEAGMAQGSEPADEGLA</sequence>
<proteinExistence type="predicted"/>
<accession>A0A0F9QIV1</accession>
<evidence type="ECO:0000313" key="2">
    <source>
        <dbReference type="EMBL" id="KKN13096.1"/>
    </source>
</evidence>
<feature type="compositionally biased region" description="Basic and acidic residues" evidence="1">
    <location>
        <begin position="281"/>
        <end position="290"/>
    </location>
</feature>
<gene>
    <name evidence="2" type="ORF">LCGC14_1009860</name>
</gene>
<dbReference type="AlphaFoldDB" id="A0A0F9QIV1"/>